<keyword evidence="2" id="KW-0732">Signal</keyword>
<evidence type="ECO:0000313" key="4">
    <source>
        <dbReference type="Proteomes" id="UP000480548"/>
    </source>
</evidence>
<feature type="compositionally biased region" description="Low complexity" evidence="1">
    <location>
        <begin position="319"/>
        <end position="331"/>
    </location>
</feature>
<sequence length="760" mass="81396">MVSFQIPGRIRSMASAGLLAFVLSSPGVLAQESSATSTTTLFSTVGNTRTVTSYLGDCATWQGLPLCNQVTFGPMTSGANTGTATSSASLVSSTFAGQSGVPFVLSGQGDFVDSYFKFDDNTGAVVMAGLADQRFVALVLDQSGPGLLQNSQYLDELVFLRYNETIKTLLPDEDPVITNLVRKVQHDATTNVLRTDYETTFYWNSSTNQPGLVKNTVDWKFYIALPSSGRAKRRGMPLFNKRQETSYDIYMLPINVTIPPGSAFVPIDFAAEEAQGFPSSLFSSLPPFATSTATTGIDTASDTTATGTNTSGGTGTNGGTTATSSTDTGTGTATGTGGTRTGTGTGTETDTATETGTETSDSSGTSGSGTGTGTGTGTRTNGGTGTGGFIPTTDAYEIITKYTLQGYCTALLSYFSPTSTILDTRTDSFTTTIPRFSYTTTIYSGTTQEPSYTTITYRDITSSPAAKKKKGRFAAGYAVDDDPLRKRKIINALEEREPPDQLVNYPTDAIISACQRAATSPTEYQFAQSTEVIDETATVTTNWATSFTTYESTAWRTRDQDPKTITTFGFGFYTFARADRTSTGIYSSYKGKWVSLPQASDGPPLMSDTRDVEGMTPYYNFATGQNLVGVNVGGASPQYNKFSVWFVGQRSSFPDSTTISDWKLKMLPNANYLQINAGVDVPVIWSFDAQRFLLTPDTDFIPVPSVNGQKVVLEFFFCLLAGSTRELYLAPPNFMDFDGAAAAKCTATNQDSWQASYPYT</sequence>
<proteinExistence type="predicted"/>
<evidence type="ECO:0000313" key="3">
    <source>
        <dbReference type="EMBL" id="KAF3140904.1"/>
    </source>
</evidence>
<dbReference type="Proteomes" id="UP000480548">
    <property type="component" value="Unassembled WGS sequence"/>
</dbReference>
<dbReference type="AlphaFoldDB" id="A0A7C8JYQ2"/>
<organism evidence="3 4">
    <name type="scientific">Orbilia oligospora</name>
    <name type="common">Nematode-trapping fungus</name>
    <name type="synonym">Arthrobotrys oligospora</name>
    <dbReference type="NCBI Taxonomy" id="2813651"/>
    <lineage>
        <taxon>Eukaryota</taxon>
        <taxon>Fungi</taxon>
        <taxon>Dikarya</taxon>
        <taxon>Ascomycota</taxon>
        <taxon>Pezizomycotina</taxon>
        <taxon>Orbiliomycetes</taxon>
        <taxon>Orbiliales</taxon>
        <taxon>Orbiliaceae</taxon>
        <taxon>Orbilia</taxon>
    </lineage>
</organism>
<protein>
    <submittedName>
        <fullName evidence="3">Uncharacterized protein</fullName>
    </submittedName>
</protein>
<evidence type="ECO:0000256" key="2">
    <source>
        <dbReference type="SAM" id="SignalP"/>
    </source>
</evidence>
<comment type="caution">
    <text evidence="3">The sequence shown here is derived from an EMBL/GenBank/DDBJ whole genome shotgun (WGS) entry which is preliminary data.</text>
</comment>
<feature type="compositionally biased region" description="Low complexity" evidence="1">
    <location>
        <begin position="294"/>
        <end position="309"/>
    </location>
</feature>
<name>A0A7C8JYQ2_ORBOL</name>
<reference evidence="3 4" key="1">
    <citation type="submission" date="2019-06" db="EMBL/GenBank/DDBJ databases">
        <authorList>
            <person name="Palmer J.M."/>
        </authorList>
    </citation>
    <scope>NUCLEOTIDE SEQUENCE [LARGE SCALE GENOMIC DNA]</scope>
    <source>
        <strain evidence="3 4">TWF703</strain>
    </source>
</reference>
<accession>A0A7C8JYQ2</accession>
<feature type="compositionally biased region" description="Gly residues" evidence="1">
    <location>
        <begin position="366"/>
        <end position="388"/>
    </location>
</feature>
<feature type="compositionally biased region" description="Gly residues" evidence="1">
    <location>
        <begin position="332"/>
        <end position="345"/>
    </location>
</feature>
<evidence type="ECO:0000256" key="1">
    <source>
        <dbReference type="SAM" id="MobiDB-lite"/>
    </source>
</evidence>
<feature type="compositionally biased region" description="Low complexity" evidence="1">
    <location>
        <begin position="346"/>
        <end position="365"/>
    </location>
</feature>
<feature type="signal peptide" evidence="2">
    <location>
        <begin position="1"/>
        <end position="30"/>
    </location>
</feature>
<feature type="chain" id="PRO_5028959289" evidence="2">
    <location>
        <begin position="31"/>
        <end position="760"/>
    </location>
</feature>
<feature type="region of interest" description="Disordered" evidence="1">
    <location>
        <begin position="294"/>
        <end position="390"/>
    </location>
</feature>
<dbReference type="EMBL" id="WIQZ01000015">
    <property type="protein sequence ID" value="KAF3140904.1"/>
    <property type="molecule type" value="Genomic_DNA"/>
</dbReference>
<gene>
    <name evidence="3" type="ORF">TWF703_002408</name>
</gene>